<comment type="caution">
    <text evidence="1">The sequence shown here is derived from an EMBL/GenBank/DDBJ whole genome shotgun (WGS) entry which is preliminary data.</text>
</comment>
<evidence type="ECO:0000313" key="1">
    <source>
        <dbReference type="EMBL" id="KAK7474175.1"/>
    </source>
</evidence>
<dbReference type="Proteomes" id="UP001519460">
    <property type="component" value="Unassembled WGS sequence"/>
</dbReference>
<feature type="non-terminal residue" evidence="1">
    <location>
        <position position="1"/>
    </location>
</feature>
<dbReference type="AlphaFoldDB" id="A0ABD0JHD2"/>
<name>A0ABD0JHD2_9CAEN</name>
<keyword evidence="2" id="KW-1185">Reference proteome</keyword>
<organism evidence="1 2">
    <name type="scientific">Batillaria attramentaria</name>
    <dbReference type="NCBI Taxonomy" id="370345"/>
    <lineage>
        <taxon>Eukaryota</taxon>
        <taxon>Metazoa</taxon>
        <taxon>Spiralia</taxon>
        <taxon>Lophotrochozoa</taxon>
        <taxon>Mollusca</taxon>
        <taxon>Gastropoda</taxon>
        <taxon>Caenogastropoda</taxon>
        <taxon>Sorbeoconcha</taxon>
        <taxon>Cerithioidea</taxon>
        <taxon>Batillariidae</taxon>
        <taxon>Batillaria</taxon>
    </lineage>
</organism>
<accession>A0ABD0JHD2</accession>
<sequence>RAPFFPLPRNESTAWSSRHQLFSAAGVSSKPRVSELCGPGYRDTVTTFTDDHSIQAPPTPGVKHVISQAPARLMAKDRNPS</sequence>
<dbReference type="EMBL" id="JACVVK020000445">
    <property type="protein sequence ID" value="KAK7474175.1"/>
    <property type="molecule type" value="Genomic_DNA"/>
</dbReference>
<proteinExistence type="predicted"/>
<evidence type="ECO:0000313" key="2">
    <source>
        <dbReference type="Proteomes" id="UP001519460"/>
    </source>
</evidence>
<reference evidence="1 2" key="1">
    <citation type="journal article" date="2023" name="Sci. Data">
        <title>Genome assembly of the Korean intertidal mud-creeper Batillaria attramentaria.</title>
        <authorList>
            <person name="Patra A.K."/>
            <person name="Ho P.T."/>
            <person name="Jun S."/>
            <person name="Lee S.J."/>
            <person name="Kim Y."/>
            <person name="Won Y.J."/>
        </authorList>
    </citation>
    <scope>NUCLEOTIDE SEQUENCE [LARGE SCALE GENOMIC DNA]</scope>
    <source>
        <strain evidence="1">Wonlab-2016</strain>
    </source>
</reference>
<gene>
    <name evidence="1" type="ORF">BaRGS_00034583</name>
</gene>
<protein>
    <submittedName>
        <fullName evidence="1">Uncharacterized protein</fullName>
    </submittedName>
</protein>